<accession>A0ACC1D610</accession>
<name>A0ACC1D610_9NEOP</name>
<dbReference type="Proteomes" id="UP000824533">
    <property type="component" value="Linkage Group LG09"/>
</dbReference>
<organism evidence="1 2">
    <name type="scientific">Dendrolimus kikuchii</name>
    <dbReference type="NCBI Taxonomy" id="765133"/>
    <lineage>
        <taxon>Eukaryota</taxon>
        <taxon>Metazoa</taxon>
        <taxon>Ecdysozoa</taxon>
        <taxon>Arthropoda</taxon>
        <taxon>Hexapoda</taxon>
        <taxon>Insecta</taxon>
        <taxon>Pterygota</taxon>
        <taxon>Neoptera</taxon>
        <taxon>Endopterygota</taxon>
        <taxon>Lepidoptera</taxon>
        <taxon>Glossata</taxon>
        <taxon>Ditrysia</taxon>
        <taxon>Bombycoidea</taxon>
        <taxon>Lasiocampidae</taxon>
        <taxon>Dendrolimus</taxon>
    </lineage>
</organism>
<keyword evidence="2" id="KW-1185">Reference proteome</keyword>
<evidence type="ECO:0000313" key="1">
    <source>
        <dbReference type="EMBL" id="KAJ0179023.1"/>
    </source>
</evidence>
<gene>
    <name evidence="1" type="ORF">K1T71_005798</name>
</gene>
<dbReference type="EMBL" id="CM034395">
    <property type="protein sequence ID" value="KAJ0179023.1"/>
    <property type="molecule type" value="Genomic_DNA"/>
</dbReference>
<reference evidence="1 2" key="1">
    <citation type="journal article" date="2021" name="Front. Genet.">
        <title>Chromosome-Level Genome Assembly Reveals Significant Gene Expansion in the Toll and IMD Signaling Pathways of Dendrolimus kikuchii.</title>
        <authorList>
            <person name="Zhou J."/>
            <person name="Wu P."/>
            <person name="Xiong Z."/>
            <person name="Liu N."/>
            <person name="Zhao N."/>
            <person name="Ji M."/>
            <person name="Qiu Y."/>
            <person name="Yang B."/>
        </authorList>
    </citation>
    <scope>NUCLEOTIDE SEQUENCE [LARGE SCALE GENOMIC DNA]</scope>
    <source>
        <strain evidence="1">Ann1</strain>
    </source>
</reference>
<protein>
    <submittedName>
        <fullName evidence="1">Uncharacterized protein</fullName>
    </submittedName>
</protein>
<comment type="caution">
    <text evidence="1">The sequence shown here is derived from an EMBL/GenBank/DDBJ whole genome shotgun (WGS) entry which is preliminary data.</text>
</comment>
<proteinExistence type="predicted"/>
<evidence type="ECO:0000313" key="2">
    <source>
        <dbReference type="Proteomes" id="UP000824533"/>
    </source>
</evidence>
<sequence>MVGSNLCCYALVFLAVLCYVNSQICTERKRDYVTRTETRNISYYETYIGTCFVGSNGLGGHNCMKKRLNWSVKEVTITDYDYKTVQKCCKGYIQDDTSDSESIKCKPICRVHCENGFCDEPHVCSCHEGYYKKKIWYGSICEPECESNCTNGKCVSPNTCECNHGYALLNGTCKPVCSDSCINGECKAPENCECLPGYRKSNSSVCEPYCSTGCEHGECVAPETCRCDPGWIKANNTLNVETCMPVCNESCNNQSCASPETCVCKPGYVKTGRNQCNFYCSNCVYGKCVGIEKCACFPPKKLNKDGTDCVLPGIFGPAVTTKTLTDIITTESIVVKGTDSLYRNNTSSNTEEQLSGDRNWLYILLGTVIVLLVVISTVMLIIFKNTILRYCKGNENVDEDCPNYNVPESRLNVTYSNIKKADD</sequence>